<evidence type="ECO:0000259" key="3">
    <source>
        <dbReference type="Pfam" id="PF01553"/>
    </source>
</evidence>
<gene>
    <name evidence="4" type="ORF">IZO911_LOCUS14962</name>
</gene>
<dbReference type="SUPFAM" id="SSF48452">
    <property type="entry name" value="TPR-like"/>
    <property type="match status" value="1"/>
</dbReference>
<feature type="transmembrane region" description="Helical" evidence="2">
    <location>
        <begin position="688"/>
        <end position="707"/>
    </location>
</feature>
<dbReference type="Pfam" id="PF10300">
    <property type="entry name" value="Iml2-TPR_39"/>
    <property type="match status" value="1"/>
</dbReference>
<keyword evidence="1" id="KW-0802">TPR repeat</keyword>
<protein>
    <recommendedName>
        <fullName evidence="3">Phospholipid/glycerol acyltransferase domain-containing protein</fullName>
    </recommendedName>
</protein>
<proteinExistence type="predicted"/>
<dbReference type="PANTHER" id="PTHR31859:SF9">
    <property type="entry name" value="TETRATRICOPEPTIDE REPEAT PROTEIN 39B"/>
    <property type="match status" value="1"/>
</dbReference>
<dbReference type="Pfam" id="PF01553">
    <property type="entry name" value="Acyltransferase"/>
    <property type="match status" value="1"/>
</dbReference>
<dbReference type="SMART" id="SM00028">
    <property type="entry name" value="TPR"/>
    <property type="match status" value="4"/>
</dbReference>
<dbReference type="AlphaFoldDB" id="A0A814CX82"/>
<evidence type="ECO:0000256" key="2">
    <source>
        <dbReference type="SAM" id="Phobius"/>
    </source>
</evidence>
<feature type="transmembrane region" description="Helical" evidence="2">
    <location>
        <begin position="604"/>
        <end position="633"/>
    </location>
</feature>
<feature type="domain" description="Phospholipid/glycerol acyltransferase" evidence="3">
    <location>
        <begin position="677"/>
        <end position="819"/>
    </location>
</feature>
<dbReference type="InterPro" id="IPR002123">
    <property type="entry name" value="Plipid/glycerol_acylTrfase"/>
</dbReference>
<evidence type="ECO:0000256" key="1">
    <source>
        <dbReference type="PROSITE-ProRule" id="PRU00339"/>
    </source>
</evidence>
<keyword evidence="2" id="KW-0812">Transmembrane</keyword>
<organism evidence="4 5">
    <name type="scientific">Adineta steineri</name>
    <dbReference type="NCBI Taxonomy" id="433720"/>
    <lineage>
        <taxon>Eukaryota</taxon>
        <taxon>Metazoa</taxon>
        <taxon>Spiralia</taxon>
        <taxon>Gnathifera</taxon>
        <taxon>Rotifera</taxon>
        <taxon>Eurotatoria</taxon>
        <taxon>Bdelloidea</taxon>
        <taxon>Adinetida</taxon>
        <taxon>Adinetidae</taxon>
        <taxon>Adineta</taxon>
    </lineage>
</organism>
<dbReference type="InterPro" id="IPR011990">
    <property type="entry name" value="TPR-like_helical_dom_sf"/>
</dbReference>
<evidence type="ECO:0000313" key="4">
    <source>
        <dbReference type="EMBL" id="CAF0950374.1"/>
    </source>
</evidence>
<evidence type="ECO:0000313" key="5">
    <source>
        <dbReference type="Proteomes" id="UP000663860"/>
    </source>
</evidence>
<dbReference type="InterPro" id="IPR019734">
    <property type="entry name" value="TPR_rpt"/>
</dbReference>
<dbReference type="CDD" id="cd07987">
    <property type="entry name" value="LPLAT_MGAT-like"/>
    <property type="match status" value="1"/>
</dbReference>
<feature type="transmembrane region" description="Helical" evidence="2">
    <location>
        <begin position="654"/>
        <end position="676"/>
    </location>
</feature>
<dbReference type="Gene3D" id="1.25.40.10">
    <property type="entry name" value="Tetratricopeptide repeat domain"/>
    <property type="match status" value="1"/>
</dbReference>
<dbReference type="Proteomes" id="UP000663860">
    <property type="component" value="Unassembled WGS sequence"/>
</dbReference>
<dbReference type="InterPro" id="IPR019412">
    <property type="entry name" value="IML2/TPR_39"/>
</dbReference>
<dbReference type="PROSITE" id="PS50005">
    <property type="entry name" value="TPR"/>
    <property type="match status" value="1"/>
</dbReference>
<feature type="transmembrane region" description="Helical" evidence="2">
    <location>
        <begin position="576"/>
        <end position="592"/>
    </location>
</feature>
<keyword evidence="2" id="KW-1133">Transmembrane helix</keyword>
<sequence>MYQLKSNHIFEDALESLDDDDQKLHINKSSTSSKSYEESGVDLNQSLIECEQITQLIFENRLNEALKRTKEQENRSLYHSLCHSSISFMQAGMTFNQDDIEASIQALRHTTNMSKKSESYRSWISFGLSTKSTMTEYELHAKLVYAEALLIRALLTFIQDQGLFNFISGALKIKECHDLFIKLAKNNDPSRFSSKTSYEHFDSGVRMGNGAFNLMIANLPQRIIRCLEFAGFSGDKDFGIKELEKSAMSKGLRAPLAALLLLGYHTYAAHIFGNGDGDLNKAHTLVEYYLSKNPNSYLFLVFRARLQTLHCRLNEAIQTYEYAIRCQSDWKNLHHIAYWEILWCHVLQLEWKQAATMAEILLKENNWSKATSCYLLATFQFEYNNGIATDEISQLYKRVPELKIRLAGKSIPLEKYAIKQCEHFLAQKWLFLPALELVYLMNGFYILVHDQNKLQKTLDIVNNAIKDLEVNHQNDQFYADSYGSGLLLRGVLHCFLHRYDEAHQALDEIINMSKEFDEKSLLTANALLEKAMVYIELKQKQKANEYLQKAIECKEYQLESRLHFRINAAMQKKKKTLIMVFNQAIYYLLTYLERSNLDLIYLTWLWALFKPLCLLLLSLFLLPATILLFIYGSSLFCLIYKHWNRLKAAYSDDLWYGALKTLAILWELQGNIWHGYEVEGLEHIPTEGPVLIVFYHGALPIDFYYLFAKIWLYRNRRVRVVADKFVFKIPGLGTLLEALEIQPSTSAMCKSMLEEGHVLAVSPGNLKKIFFEVLIQICFIEGGVREALFGDHNYQLIWKERRGFAKVAIEAKTAIIPMFTKNVREAVRAMTFGRRFLSYIYEKTRLPLVPIYGMFPVKMITYLGEPIPYDPDVTTEALVARVKISL</sequence>
<accession>A0A814CX82</accession>
<dbReference type="GO" id="GO:0016746">
    <property type="term" value="F:acyltransferase activity"/>
    <property type="evidence" value="ECO:0007669"/>
    <property type="project" value="InterPro"/>
</dbReference>
<feature type="transmembrane region" description="Helical" evidence="2">
    <location>
        <begin position="429"/>
        <end position="448"/>
    </location>
</feature>
<dbReference type="EMBL" id="CAJNOE010000127">
    <property type="protein sequence ID" value="CAF0950374.1"/>
    <property type="molecule type" value="Genomic_DNA"/>
</dbReference>
<reference evidence="4" key="1">
    <citation type="submission" date="2021-02" db="EMBL/GenBank/DDBJ databases">
        <authorList>
            <person name="Nowell W R."/>
        </authorList>
    </citation>
    <scope>NUCLEOTIDE SEQUENCE</scope>
</reference>
<name>A0A814CX82_9BILA</name>
<keyword evidence="2" id="KW-0472">Membrane</keyword>
<feature type="repeat" description="TPR" evidence="1">
    <location>
        <begin position="524"/>
        <end position="557"/>
    </location>
</feature>
<comment type="caution">
    <text evidence="4">The sequence shown here is derived from an EMBL/GenBank/DDBJ whole genome shotgun (WGS) entry which is preliminary data.</text>
</comment>
<dbReference type="PANTHER" id="PTHR31859">
    <property type="entry name" value="TETRATRICOPEPTIDE REPEAT PROTEIN 39 FAMILY MEMBER"/>
    <property type="match status" value="1"/>
</dbReference>